<keyword evidence="1" id="KW-1133">Transmembrane helix</keyword>
<dbReference type="RefSeq" id="WP_269332516.1">
    <property type="nucleotide sequence ID" value="NZ_JAMZFT010000002.1"/>
</dbReference>
<reference evidence="2" key="1">
    <citation type="submission" date="2022-06" db="EMBL/GenBank/DDBJ databases">
        <title>Isolation and Genomics of Futiania mangrovii gen. nov., sp. nov., a Rare and Metabolically-versatile member in the Class Alphaproteobacteria.</title>
        <authorList>
            <person name="Liu L."/>
            <person name="Huang W.-C."/>
            <person name="Pan J."/>
            <person name="Li J."/>
            <person name="Huang Y."/>
            <person name="Du H."/>
            <person name="Liu Y."/>
            <person name="Li M."/>
        </authorList>
    </citation>
    <scope>NUCLEOTIDE SEQUENCE</scope>
    <source>
        <strain evidence="2">FT118</strain>
    </source>
</reference>
<accession>A0A9J6PKG4</accession>
<evidence type="ECO:0000313" key="2">
    <source>
        <dbReference type="EMBL" id="MCP1336562.1"/>
    </source>
</evidence>
<dbReference type="EMBL" id="JAMZFT010000002">
    <property type="protein sequence ID" value="MCP1336562.1"/>
    <property type="molecule type" value="Genomic_DNA"/>
</dbReference>
<evidence type="ECO:0000313" key="3">
    <source>
        <dbReference type="Proteomes" id="UP001055804"/>
    </source>
</evidence>
<protein>
    <recommendedName>
        <fullName evidence="4">DNA methyltransferase</fullName>
    </recommendedName>
</protein>
<dbReference type="Proteomes" id="UP001055804">
    <property type="component" value="Unassembled WGS sequence"/>
</dbReference>
<proteinExistence type="predicted"/>
<feature type="transmembrane region" description="Helical" evidence="1">
    <location>
        <begin position="76"/>
        <end position="94"/>
    </location>
</feature>
<dbReference type="AlphaFoldDB" id="A0A9J6PKG4"/>
<keyword evidence="1" id="KW-0472">Membrane</keyword>
<name>A0A9J6PKG4_9PROT</name>
<sequence>MEAILPIIIQLVTGAVGGNAIGGAIREQALGILGRTIAGAAGGVGGGSLLAMLAGGGADPTGGQLAALLGGFGGDLAGGAAGGGLLVGILGTVVKAMKGQQA</sequence>
<feature type="transmembrane region" description="Helical" evidence="1">
    <location>
        <begin position="37"/>
        <end position="56"/>
    </location>
</feature>
<feature type="transmembrane region" description="Helical" evidence="1">
    <location>
        <begin position="6"/>
        <end position="25"/>
    </location>
</feature>
<keyword evidence="1" id="KW-0812">Transmembrane</keyword>
<keyword evidence="3" id="KW-1185">Reference proteome</keyword>
<evidence type="ECO:0008006" key="4">
    <source>
        <dbReference type="Google" id="ProtNLM"/>
    </source>
</evidence>
<evidence type="ECO:0000256" key="1">
    <source>
        <dbReference type="SAM" id="Phobius"/>
    </source>
</evidence>
<organism evidence="2 3">
    <name type="scientific">Futiania mangrovi</name>
    <dbReference type="NCBI Taxonomy" id="2959716"/>
    <lineage>
        <taxon>Bacteria</taxon>
        <taxon>Pseudomonadati</taxon>
        <taxon>Pseudomonadota</taxon>
        <taxon>Alphaproteobacteria</taxon>
        <taxon>Futianiales</taxon>
        <taxon>Futianiaceae</taxon>
        <taxon>Futiania</taxon>
    </lineage>
</organism>
<comment type="caution">
    <text evidence="2">The sequence shown here is derived from an EMBL/GenBank/DDBJ whole genome shotgun (WGS) entry which is preliminary data.</text>
</comment>
<gene>
    <name evidence="2" type="ORF">NJQ99_09100</name>
</gene>